<dbReference type="AlphaFoldDB" id="A0A5M3WR16"/>
<dbReference type="PANTHER" id="PTHR47235:SF1">
    <property type="entry name" value="BLR6548 PROTEIN"/>
    <property type="match status" value="1"/>
</dbReference>
<reference evidence="5 6" key="1">
    <citation type="submission" date="2019-10" db="EMBL/GenBank/DDBJ databases">
        <title>Whole genome shotgun sequence of Acrocarpospora macrocephala NBRC 16266.</title>
        <authorList>
            <person name="Ichikawa N."/>
            <person name="Kimura A."/>
            <person name="Kitahashi Y."/>
            <person name="Komaki H."/>
            <person name="Oguchi A."/>
        </authorList>
    </citation>
    <scope>NUCLEOTIDE SEQUENCE [LARGE SCALE GENOMIC DNA]</scope>
    <source>
        <strain evidence="5 6">NBRC 16266</strain>
    </source>
</reference>
<proteinExistence type="inferred from homology"/>
<dbReference type="Pfam" id="PF13458">
    <property type="entry name" value="Peripla_BP_6"/>
    <property type="match status" value="1"/>
</dbReference>
<organism evidence="5 6">
    <name type="scientific">Acrocarpospora macrocephala</name>
    <dbReference type="NCBI Taxonomy" id="150177"/>
    <lineage>
        <taxon>Bacteria</taxon>
        <taxon>Bacillati</taxon>
        <taxon>Actinomycetota</taxon>
        <taxon>Actinomycetes</taxon>
        <taxon>Streptosporangiales</taxon>
        <taxon>Streptosporangiaceae</taxon>
        <taxon>Acrocarpospora</taxon>
    </lineage>
</organism>
<dbReference type="InterPro" id="IPR028082">
    <property type="entry name" value="Peripla_BP_I"/>
</dbReference>
<accession>A0A5M3WR16</accession>
<comment type="similarity">
    <text evidence="1">Belongs to the leucine-binding protein family.</text>
</comment>
<dbReference type="Proteomes" id="UP000331127">
    <property type="component" value="Unassembled WGS sequence"/>
</dbReference>
<keyword evidence="2 3" id="KW-0732">Signal</keyword>
<evidence type="ECO:0000259" key="4">
    <source>
        <dbReference type="Pfam" id="PF13458"/>
    </source>
</evidence>
<evidence type="ECO:0000256" key="1">
    <source>
        <dbReference type="ARBA" id="ARBA00010062"/>
    </source>
</evidence>
<evidence type="ECO:0000313" key="6">
    <source>
        <dbReference type="Proteomes" id="UP000331127"/>
    </source>
</evidence>
<dbReference type="EMBL" id="BLAE01000017">
    <property type="protein sequence ID" value="GES09731.1"/>
    <property type="molecule type" value="Genomic_DNA"/>
</dbReference>
<dbReference type="CDD" id="cd06343">
    <property type="entry name" value="PBP1_ABC_ligand_binding-like"/>
    <property type="match status" value="1"/>
</dbReference>
<keyword evidence="6" id="KW-1185">Reference proteome</keyword>
<gene>
    <name evidence="5" type="ORF">Amac_033270</name>
</gene>
<protein>
    <submittedName>
        <fullName evidence="5">Branched-chain amino acid ABC transporter substrate-binding protein</fullName>
    </submittedName>
</protein>
<dbReference type="PANTHER" id="PTHR47235">
    <property type="entry name" value="BLR6548 PROTEIN"/>
    <property type="match status" value="1"/>
</dbReference>
<feature type="domain" description="Leucine-binding protein" evidence="4">
    <location>
        <begin position="41"/>
        <end position="378"/>
    </location>
</feature>
<dbReference type="InterPro" id="IPR028081">
    <property type="entry name" value="Leu-bd"/>
</dbReference>
<evidence type="ECO:0000313" key="5">
    <source>
        <dbReference type="EMBL" id="GES09731.1"/>
    </source>
</evidence>
<feature type="signal peptide" evidence="3">
    <location>
        <begin position="1"/>
        <end position="19"/>
    </location>
</feature>
<evidence type="ECO:0000256" key="3">
    <source>
        <dbReference type="SAM" id="SignalP"/>
    </source>
</evidence>
<evidence type="ECO:0000256" key="2">
    <source>
        <dbReference type="ARBA" id="ARBA00022729"/>
    </source>
</evidence>
<dbReference type="SUPFAM" id="SSF53822">
    <property type="entry name" value="Periplasmic binding protein-like I"/>
    <property type="match status" value="1"/>
</dbReference>
<feature type="chain" id="PRO_5024309588" evidence="3">
    <location>
        <begin position="20"/>
        <end position="398"/>
    </location>
</feature>
<comment type="caution">
    <text evidence="5">The sequence shown here is derived from an EMBL/GenBank/DDBJ whole genome shotgun (WGS) entry which is preliminary data.</text>
</comment>
<sequence>MAVAMAALAVVVAGCSGRAASSQGTAQGTADGSGDIVIRASYPLSGPLVSAGASASGAKAYFDAVNAAGGIDGRKIDFKVVDDAFDPARMVSNNRQFAERDKATIIINFGGISVAARPPLNAAHVVQIVQGGEKELSDVQNFPYTRAFVPDIAWEGELQGRYIAKNIPKAVVGFLGFNNALAESQLAGLAAADITPVKAIRVPPGQGDLTSQVTELKAAGVNVLVVTHGPPTIGALLSYMGQIKYKPTIFIGSPYADFASTVKPAGAENVVKALSYQWFKDPQNPALSDDKALAQYRADMAKYAPAADVGQTFTLTGYGLAAAVVSALRSADQISSDAFLSAWDSLSQEENPLLIDQATLTGEKDGRLVHQYQLHEFDGKSWVARDSVIDVSKAGIAG</sequence>
<name>A0A5M3WR16_9ACTN</name>
<dbReference type="Gene3D" id="3.40.50.2300">
    <property type="match status" value="2"/>
</dbReference>